<comment type="caution">
    <text evidence="2">The sequence shown here is derived from an EMBL/GenBank/DDBJ whole genome shotgun (WGS) entry which is preliminary data.</text>
</comment>
<accession>A0ABR4C9Z1</accession>
<dbReference type="EMBL" id="JAZHXI010000011">
    <property type="protein sequence ID" value="KAL2066689.1"/>
    <property type="molecule type" value="Genomic_DNA"/>
</dbReference>
<keyword evidence="3" id="KW-1185">Reference proteome</keyword>
<feature type="region of interest" description="Disordered" evidence="1">
    <location>
        <begin position="217"/>
        <end position="238"/>
    </location>
</feature>
<organism evidence="2 3">
    <name type="scientific">Oculimacula yallundae</name>
    <dbReference type="NCBI Taxonomy" id="86028"/>
    <lineage>
        <taxon>Eukaryota</taxon>
        <taxon>Fungi</taxon>
        <taxon>Dikarya</taxon>
        <taxon>Ascomycota</taxon>
        <taxon>Pezizomycotina</taxon>
        <taxon>Leotiomycetes</taxon>
        <taxon>Helotiales</taxon>
        <taxon>Ploettnerulaceae</taxon>
        <taxon>Oculimacula</taxon>
    </lineage>
</organism>
<name>A0ABR4C9Z1_9HELO</name>
<evidence type="ECO:0000256" key="1">
    <source>
        <dbReference type="SAM" id="MobiDB-lite"/>
    </source>
</evidence>
<protein>
    <submittedName>
        <fullName evidence="2">Uncharacterized protein</fullName>
    </submittedName>
</protein>
<proteinExistence type="predicted"/>
<evidence type="ECO:0000313" key="3">
    <source>
        <dbReference type="Proteomes" id="UP001595075"/>
    </source>
</evidence>
<gene>
    <name evidence="2" type="ORF">VTL71DRAFT_2761</name>
</gene>
<reference evidence="2 3" key="1">
    <citation type="journal article" date="2024" name="Commun. Biol.">
        <title>Comparative genomic analysis of thermophilic fungi reveals convergent evolutionary adaptations and gene losses.</title>
        <authorList>
            <person name="Steindorff A.S."/>
            <person name="Aguilar-Pontes M.V."/>
            <person name="Robinson A.J."/>
            <person name="Andreopoulos B."/>
            <person name="LaButti K."/>
            <person name="Kuo A."/>
            <person name="Mondo S."/>
            <person name="Riley R."/>
            <person name="Otillar R."/>
            <person name="Haridas S."/>
            <person name="Lipzen A."/>
            <person name="Grimwood J."/>
            <person name="Schmutz J."/>
            <person name="Clum A."/>
            <person name="Reid I.D."/>
            <person name="Moisan M.C."/>
            <person name="Butler G."/>
            <person name="Nguyen T.T.M."/>
            <person name="Dewar K."/>
            <person name="Conant G."/>
            <person name="Drula E."/>
            <person name="Henrissat B."/>
            <person name="Hansel C."/>
            <person name="Singer S."/>
            <person name="Hutchinson M.I."/>
            <person name="de Vries R.P."/>
            <person name="Natvig D.O."/>
            <person name="Powell A.J."/>
            <person name="Tsang A."/>
            <person name="Grigoriev I.V."/>
        </authorList>
    </citation>
    <scope>NUCLEOTIDE SEQUENCE [LARGE SCALE GENOMIC DNA]</scope>
    <source>
        <strain evidence="2 3">CBS 494.80</strain>
    </source>
</reference>
<dbReference type="Proteomes" id="UP001595075">
    <property type="component" value="Unassembled WGS sequence"/>
</dbReference>
<evidence type="ECO:0000313" key="2">
    <source>
        <dbReference type="EMBL" id="KAL2066689.1"/>
    </source>
</evidence>
<sequence length="238" mass="26245">MDDMDVMTTAPWWEFRKRQDPNRFIGYFSTGGEYVPIQCPTLQTVSESGTFFACVVAVPTSTNFGIATTCTRGSELPNPAGTFTWYPAPHNNHQFAILIYAIKFFKLNSIAHIIKSSQYWNIDLFFFSPPSKFSDKRLFSTHNSISLQTTIIAALLLYIRKLKKKGVVETERVVVVPGDPSGKVELEDSPFMGGTGTGGDGRGIGYGNANEVHGQNVVEADGGDGRRTYELPGWTAGR</sequence>